<evidence type="ECO:0000313" key="1">
    <source>
        <dbReference type="EMBL" id="MFD1000279.1"/>
    </source>
</evidence>
<comment type="caution">
    <text evidence="1">The sequence shown here is derived from an EMBL/GenBank/DDBJ whole genome shotgun (WGS) entry which is preliminary data.</text>
</comment>
<evidence type="ECO:0000313" key="2">
    <source>
        <dbReference type="Proteomes" id="UP001597112"/>
    </source>
</evidence>
<keyword evidence="2" id="KW-1185">Reference proteome</keyword>
<dbReference type="Proteomes" id="UP001597112">
    <property type="component" value="Unassembled WGS sequence"/>
</dbReference>
<dbReference type="RefSeq" id="WP_377579683.1">
    <property type="nucleotide sequence ID" value="NZ_JBHTKA010000004.1"/>
</dbReference>
<organism evidence="1 2">
    <name type="scientific">Ohtaekwangia kribbensis</name>
    <dbReference type="NCBI Taxonomy" id="688913"/>
    <lineage>
        <taxon>Bacteria</taxon>
        <taxon>Pseudomonadati</taxon>
        <taxon>Bacteroidota</taxon>
        <taxon>Cytophagia</taxon>
        <taxon>Cytophagales</taxon>
        <taxon>Fulvivirgaceae</taxon>
        <taxon>Ohtaekwangia</taxon>
    </lineage>
</organism>
<protein>
    <submittedName>
        <fullName evidence="1">Uncharacterized protein</fullName>
    </submittedName>
</protein>
<gene>
    <name evidence="1" type="ORF">ACFQ21_13230</name>
</gene>
<proteinExistence type="predicted"/>
<reference evidence="2" key="1">
    <citation type="journal article" date="2019" name="Int. J. Syst. Evol. Microbiol.">
        <title>The Global Catalogue of Microorganisms (GCM) 10K type strain sequencing project: providing services to taxonomists for standard genome sequencing and annotation.</title>
        <authorList>
            <consortium name="The Broad Institute Genomics Platform"/>
            <consortium name="The Broad Institute Genome Sequencing Center for Infectious Disease"/>
            <person name="Wu L."/>
            <person name="Ma J."/>
        </authorList>
    </citation>
    <scope>NUCLEOTIDE SEQUENCE [LARGE SCALE GENOMIC DNA]</scope>
    <source>
        <strain evidence="2">CCUG 58938</strain>
    </source>
</reference>
<dbReference type="EMBL" id="JBHTKA010000004">
    <property type="protein sequence ID" value="MFD1000279.1"/>
    <property type="molecule type" value="Genomic_DNA"/>
</dbReference>
<name>A0ABW3K261_9BACT</name>
<accession>A0ABW3K261</accession>
<sequence>MSKGLSELIVDGKLNGIAIGDNFNAFKKEAGVILLQDQIGDIPALYEFEHEGLKYEISCIKEVVVGISLKLDLYLDMLFQIPLKSGHLIDFGFKVDFVDFIKSLNYNGIDWEIDKLDTGEKAVGLLMQSNTKLMYSFHKDFFGFYQAVNFSLELYHTLRDK</sequence>